<protein>
    <submittedName>
        <fullName evidence="1">Unannotated protein</fullName>
    </submittedName>
</protein>
<organism evidence="1">
    <name type="scientific">freshwater metagenome</name>
    <dbReference type="NCBI Taxonomy" id="449393"/>
    <lineage>
        <taxon>unclassified sequences</taxon>
        <taxon>metagenomes</taxon>
        <taxon>ecological metagenomes</taxon>
    </lineage>
</organism>
<reference evidence="1" key="1">
    <citation type="submission" date="2020-05" db="EMBL/GenBank/DDBJ databases">
        <authorList>
            <person name="Chiriac C."/>
            <person name="Salcher M."/>
            <person name="Ghai R."/>
            <person name="Kavagutti S V."/>
        </authorList>
    </citation>
    <scope>NUCLEOTIDE SEQUENCE</scope>
</reference>
<gene>
    <name evidence="1" type="ORF">UFOPK3402_00396</name>
</gene>
<sequence length="322" mass="35219">MQIEDVAGVGLAARRATEQERHGAVGLGLLGEVIKHDEHVLAGVHPVLADGRTRVGGEVLEPGRVRGWCGHDGRVLHGAVLLERTLDGGDRRTLLADCYVDAANLLVRVARQPVLALVQDRVEAHCGLAGLAVTDDELALSTPDRRHGINRLDTRLQRLLDGLTLDDGRSLQFEHATRLGLDRAKTIDRVAERIDHAAEEGITDRHRENFTGAAHGLAFGDLRAIAEEHDTDFTHVQVQGETKQATLELQQLVGHCRVEAFNAGNAVAGLDDSSNLFTGGCRRVRRDVPLDRIPDLFRSDRQLRHGVLLSFSAHRGRREFGG</sequence>
<dbReference type="AlphaFoldDB" id="A0A6J7DC36"/>
<dbReference type="EMBL" id="CAFBLS010000031">
    <property type="protein sequence ID" value="CAB4864703.1"/>
    <property type="molecule type" value="Genomic_DNA"/>
</dbReference>
<accession>A0A6J7DC36</accession>
<evidence type="ECO:0000313" key="1">
    <source>
        <dbReference type="EMBL" id="CAB4864703.1"/>
    </source>
</evidence>
<proteinExistence type="predicted"/>
<name>A0A6J7DC36_9ZZZZ</name>